<proteinExistence type="predicted"/>
<reference evidence="4" key="1">
    <citation type="submission" date="2018-09" db="EMBL/GenBank/DDBJ databases">
        <title>Acidovorax cavernicola nov. sp. isolated from Gruta de las Maravillas (Aracena, Spain).</title>
        <authorList>
            <person name="Jurado V."/>
            <person name="Gutierrez-Patricio S."/>
            <person name="Gonzalez-Pimentel J.L."/>
            <person name="Miller A.Z."/>
            <person name="Laiz L."/>
            <person name="Saiz-Jimenez C."/>
        </authorList>
    </citation>
    <scope>NUCLEOTIDE SEQUENCE [LARGE SCALE GENOMIC DNA]</scope>
    <source>
        <strain evidence="4">1011MAR3C25</strain>
    </source>
</reference>
<feature type="domain" description="Glycosyltransferase subfamily 4-like N-terminal" evidence="2">
    <location>
        <begin position="524"/>
        <end position="668"/>
    </location>
</feature>
<comment type="caution">
    <text evidence="3">The sequence shown here is derived from an EMBL/GenBank/DDBJ whole genome shotgun (WGS) entry which is preliminary data.</text>
</comment>
<dbReference type="OrthoDB" id="9790710at2"/>
<dbReference type="SUPFAM" id="SSF53335">
    <property type="entry name" value="S-adenosyl-L-methionine-dependent methyltransferases"/>
    <property type="match status" value="1"/>
</dbReference>
<dbReference type="SUPFAM" id="SSF53448">
    <property type="entry name" value="Nucleotide-diphospho-sugar transferases"/>
    <property type="match status" value="1"/>
</dbReference>
<dbReference type="InterPro" id="IPR028098">
    <property type="entry name" value="Glyco_trans_4-like_N"/>
</dbReference>
<dbReference type="CDD" id="cd03801">
    <property type="entry name" value="GT4_PimA-like"/>
    <property type="match status" value="2"/>
</dbReference>
<sequence length="1291" mass="143547">MSSRNSEKSELLASGLFDPDWYLERNGDVKLLGMDPLEHYLWLGHRLNRSPGPKFDSDRYLRINGDVARHKLNPVLHYIRHGRAEGRQAFEVSATGAVTTGAAPGLRRVAGGIATRPGRPVVMLCSHIAGNKLFGGERSLLDMLDGLNALDFNVIVTVPGADNPAYFETLRAKSVAAYVLTYGWWRDGTPVSDAVTAQFARIIADEAVDVVHANTIVLREPLIAARRMGVRSIVHVRELIRHDEALLNMIGESADAIVEKVWDSCDRVIVNSMATLSGFAQPGREAALVYNTVDFGELARLSPAPAHDGLRVGLISSNLPKKGLWDFVRVAQELAAHPEISFRLIGPENEHTAIIATKIQAGELPANLGLIGYRETPAQAVAETDIILSLSHFQESFGRTVLEGMAASRPAIVYDHGAPPEFVAHGETGFVVPVGETGAVAEAIRKLASDREGLRRMGLAARAKAIARFDRTAYTNQLRSAYEGLTHAPEPQRLRLPARRDLTPQPRETMKIAYFCWHFPVPSETFVLNELRLLREQGFDVRVFCRQSPYPDFRPDFDIEWETVRDAAHLAERLTGTGRSIVHSHFVYPTVTDMVWPACEAAKIPFTFIAHAQDIFRYRNDAMNRIGEVAHSDWCRKVFVPSRFHRQYLAARNVPDGKMMISPNGCDPRLYAQGWKEGREKRPFRRIIAIHRFTEKKGLIHLIRAGKLLEQDNIRIELYGYGELEEAYRAVIAEEGISNVAICGPVKGRDAMLALYRESDLFACPSVRAADGDMDGIPTVLMEAMAAGLPVLTTDLSGIPDLIEDGITGLVSDATPEAIAARIRAYYMLPDVAVTAMIENAAERIRKNYNSEHLVDNLIRVWAGETIDLMIVSWNNLAQTSEVIRRLYKYTSLPFHLIICDNGSDAPALAKLLELYGERDNVTILLNRDNAMVGPGTNLCLAEGKSDYAIYVCGKEGMTTRYGWETAFIRYMNAHPRVGQAGTLCYSPSYLFGRDYPKAQALWDKFRNQEFALNNPDRSFSHVQGGFFALRRKMIDEIGGFSDTVPHNSTDVEFSYYVESCGWELGGVPGMMSLFNKTRPGLFHRIDEHMGALHPPRLEDLPALDAIARREVYHCNACGRQSREFMDLDGAAACPDCGADRRARSIHRVLAESILLYRRLPALGVNVPAALENFWREQFQGRICNAEELTRDITRNGRIDLADSRLPLILLNDATGAIDNDRLLAETARVLAPGGTLMIAGRHADAPLTSRLRKTGLVPAGVRRYTSSVSHYDWLPVLLYTRNPTNAAAAR</sequence>
<dbReference type="InterPro" id="IPR001296">
    <property type="entry name" value="Glyco_trans_1"/>
</dbReference>
<dbReference type="InterPro" id="IPR029044">
    <property type="entry name" value="Nucleotide-diphossugar_trans"/>
</dbReference>
<dbReference type="GO" id="GO:0016757">
    <property type="term" value="F:glycosyltransferase activity"/>
    <property type="evidence" value="ECO:0007669"/>
    <property type="project" value="InterPro"/>
</dbReference>
<feature type="domain" description="Glycosyl transferase family 1" evidence="1">
    <location>
        <begin position="685"/>
        <end position="842"/>
    </location>
</feature>
<dbReference type="PANTHER" id="PTHR12526">
    <property type="entry name" value="GLYCOSYLTRANSFERASE"/>
    <property type="match status" value="1"/>
</dbReference>
<dbReference type="Gene3D" id="3.40.50.2000">
    <property type="entry name" value="Glycogen Phosphorylase B"/>
    <property type="match status" value="4"/>
</dbReference>
<dbReference type="Gene3D" id="3.90.550.10">
    <property type="entry name" value="Spore Coat Polysaccharide Biosynthesis Protein SpsA, Chain A"/>
    <property type="match status" value="1"/>
</dbReference>
<evidence type="ECO:0000259" key="1">
    <source>
        <dbReference type="Pfam" id="PF00534"/>
    </source>
</evidence>
<dbReference type="PANTHER" id="PTHR12526:SF637">
    <property type="entry name" value="GLYCOSYLTRANSFERASE EPSF-RELATED"/>
    <property type="match status" value="1"/>
</dbReference>
<protein>
    <submittedName>
        <fullName evidence="3">Glycosyltransferase</fullName>
    </submittedName>
</protein>
<evidence type="ECO:0000259" key="2">
    <source>
        <dbReference type="Pfam" id="PF13439"/>
    </source>
</evidence>
<gene>
    <name evidence="3" type="ORF">D3P04_02660</name>
</gene>
<name>A0A418T3Q4_9RHOB</name>
<dbReference type="Pfam" id="PF13439">
    <property type="entry name" value="Glyco_transf_4"/>
    <property type="match status" value="2"/>
</dbReference>
<dbReference type="Pfam" id="PF00534">
    <property type="entry name" value="Glycos_transf_1"/>
    <property type="match status" value="2"/>
</dbReference>
<dbReference type="InterPro" id="IPR029063">
    <property type="entry name" value="SAM-dependent_MTases_sf"/>
</dbReference>
<dbReference type="RefSeq" id="WP_119745708.1">
    <property type="nucleotide sequence ID" value="NZ_QZCG01000002.1"/>
</dbReference>
<dbReference type="Gene3D" id="3.40.50.150">
    <property type="entry name" value="Vaccinia Virus protein VP39"/>
    <property type="match status" value="1"/>
</dbReference>
<feature type="domain" description="Glycosyltransferase subfamily 4-like N-terminal" evidence="2">
    <location>
        <begin position="135"/>
        <end position="294"/>
    </location>
</feature>
<evidence type="ECO:0000313" key="3">
    <source>
        <dbReference type="EMBL" id="RJE87848.1"/>
    </source>
</evidence>
<accession>A0A418T3Q4</accession>
<dbReference type="Proteomes" id="UP000284202">
    <property type="component" value="Unassembled WGS sequence"/>
</dbReference>
<keyword evidence="4" id="KW-1185">Reference proteome</keyword>
<dbReference type="SUPFAM" id="SSF53756">
    <property type="entry name" value="UDP-Glycosyltransferase/glycogen phosphorylase"/>
    <property type="match status" value="2"/>
</dbReference>
<feature type="domain" description="Glycosyl transferase family 1" evidence="1">
    <location>
        <begin position="319"/>
        <end position="463"/>
    </location>
</feature>
<organism evidence="3 4">
    <name type="scientific">Paracoccus onubensis</name>
    <dbReference type="NCBI Taxonomy" id="1675788"/>
    <lineage>
        <taxon>Bacteria</taxon>
        <taxon>Pseudomonadati</taxon>
        <taxon>Pseudomonadota</taxon>
        <taxon>Alphaproteobacteria</taxon>
        <taxon>Rhodobacterales</taxon>
        <taxon>Paracoccaceae</taxon>
        <taxon>Paracoccus</taxon>
    </lineage>
</organism>
<dbReference type="EMBL" id="QZCG01000002">
    <property type="protein sequence ID" value="RJE87848.1"/>
    <property type="molecule type" value="Genomic_DNA"/>
</dbReference>
<evidence type="ECO:0000313" key="4">
    <source>
        <dbReference type="Proteomes" id="UP000284202"/>
    </source>
</evidence>
<keyword evidence="3" id="KW-0808">Transferase</keyword>